<dbReference type="EMBL" id="SNYM01000006">
    <property type="protein sequence ID" value="TDQ48736.1"/>
    <property type="molecule type" value="Genomic_DNA"/>
</dbReference>
<evidence type="ECO:0000256" key="1">
    <source>
        <dbReference type="SAM" id="SignalP"/>
    </source>
</evidence>
<dbReference type="Proteomes" id="UP000295375">
    <property type="component" value="Unassembled WGS sequence"/>
</dbReference>
<dbReference type="InterPro" id="IPR046232">
    <property type="entry name" value="DUF6265"/>
</dbReference>
<dbReference type="OrthoDB" id="5382295at2"/>
<sequence length="158" mass="16975">MRYKALTIAAMVAGLAAASSLQANQAEALDWLTGHWCGGSGDEQIEEYWLAPKGGISLGISRTLRSGKIASFEYMRIAASADAVHFIAQPGGGKPVAFKRTASGADWVRFENPEHDFPRLIEYRHDGNSLTAEIAGPGKDGKTMAIPFAYTRCESAIN</sequence>
<evidence type="ECO:0000259" key="2">
    <source>
        <dbReference type="Pfam" id="PF19780"/>
    </source>
</evidence>
<dbReference type="AlphaFoldDB" id="A0A4R6UR99"/>
<keyword evidence="1" id="KW-0732">Signal</keyword>
<accession>A0A4R6UR99</accession>
<organism evidence="3 4">
    <name type="scientific">Permianibacter aggregans</name>
    <dbReference type="NCBI Taxonomy" id="1510150"/>
    <lineage>
        <taxon>Bacteria</taxon>
        <taxon>Pseudomonadati</taxon>
        <taxon>Pseudomonadota</taxon>
        <taxon>Gammaproteobacteria</taxon>
        <taxon>Pseudomonadales</taxon>
        <taxon>Pseudomonadaceae</taxon>
        <taxon>Permianibacter</taxon>
    </lineage>
</organism>
<feature type="signal peptide" evidence="1">
    <location>
        <begin position="1"/>
        <end position="25"/>
    </location>
</feature>
<feature type="chain" id="PRO_5020888660" description="DUF6265 domain-containing protein" evidence="1">
    <location>
        <begin position="26"/>
        <end position="158"/>
    </location>
</feature>
<proteinExistence type="predicted"/>
<comment type="caution">
    <text evidence="3">The sequence shown here is derived from an EMBL/GenBank/DDBJ whole genome shotgun (WGS) entry which is preliminary data.</text>
</comment>
<evidence type="ECO:0000313" key="4">
    <source>
        <dbReference type="Proteomes" id="UP000295375"/>
    </source>
</evidence>
<keyword evidence="4" id="KW-1185">Reference proteome</keyword>
<dbReference type="RefSeq" id="WP_133589950.1">
    <property type="nucleotide sequence ID" value="NZ_CP037953.1"/>
</dbReference>
<gene>
    <name evidence="3" type="ORF">EV696_106177</name>
</gene>
<feature type="domain" description="DUF6265" evidence="2">
    <location>
        <begin position="30"/>
        <end position="135"/>
    </location>
</feature>
<protein>
    <recommendedName>
        <fullName evidence="2">DUF6265 domain-containing protein</fullName>
    </recommendedName>
</protein>
<reference evidence="3 4" key="1">
    <citation type="submission" date="2019-03" db="EMBL/GenBank/DDBJ databases">
        <title>Genomic Encyclopedia of Type Strains, Phase IV (KMG-IV): sequencing the most valuable type-strain genomes for metagenomic binning, comparative biology and taxonomic classification.</title>
        <authorList>
            <person name="Goeker M."/>
        </authorList>
    </citation>
    <scope>NUCLEOTIDE SEQUENCE [LARGE SCALE GENOMIC DNA]</scope>
    <source>
        <strain evidence="3 4">DSM 103792</strain>
    </source>
</reference>
<name>A0A4R6UR99_9GAMM</name>
<evidence type="ECO:0000313" key="3">
    <source>
        <dbReference type="EMBL" id="TDQ48736.1"/>
    </source>
</evidence>
<dbReference type="Pfam" id="PF19780">
    <property type="entry name" value="DUF6265"/>
    <property type="match status" value="1"/>
</dbReference>